<sequence>DRLPAEERDRVRAAYTAALESQQDCLQMTYRFQMKDGASRLIES</sequence>
<dbReference type="Proteomes" id="UP000281350">
    <property type="component" value="Unassembled WGS sequence"/>
</dbReference>
<gene>
    <name evidence="1" type="ORF">ALQ36_04417</name>
</gene>
<feature type="non-terminal residue" evidence="1">
    <location>
        <position position="1"/>
    </location>
</feature>
<comment type="caution">
    <text evidence="1">The sequence shown here is derived from an EMBL/GenBank/DDBJ whole genome shotgun (WGS) entry which is preliminary data.</text>
</comment>
<feature type="non-terminal residue" evidence="1">
    <location>
        <position position="44"/>
    </location>
</feature>
<reference evidence="1 2" key="1">
    <citation type="submission" date="2018-08" db="EMBL/GenBank/DDBJ databases">
        <title>Recombination of ecologically and evolutionarily significant loci maintains genetic cohesion in the Pseudomonas syringae species complex.</title>
        <authorList>
            <person name="Dillon M."/>
            <person name="Thakur S."/>
            <person name="Almeida R.N.D."/>
            <person name="Weir B.S."/>
            <person name="Guttman D.S."/>
        </authorList>
    </citation>
    <scope>NUCLEOTIDE SEQUENCE [LARGE SCALE GENOMIC DNA]</scope>
    <source>
        <strain evidence="1 2">ICMP 2732</strain>
    </source>
</reference>
<name>A0A3M3XC24_9PSED</name>
<accession>A0A3M3XC24</accession>
<dbReference type="AlphaFoldDB" id="A0A3M3XC24"/>
<proteinExistence type="predicted"/>
<evidence type="ECO:0000313" key="2">
    <source>
        <dbReference type="Proteomes" id="UP000281350"/>
    </source>
</evidence>
<organism evidence="1 2">
    <name type="scientific">Pseudomonas syringae pv. primulae</name>
    <dbReference type="NCBI Taxonomy" id="251707"/>
    <lineage>
        <taxon>Bacteria</taxon>
        <taxon>Pseudomonadati</taxon>
        <taxon>Pseudomonadota</taxon>
        <taxon>Gammaproteobacteria</taxon>
        <taxon>Pseudomonadales</taxon>
        <taxon>Pseudomonadaceae</taxon>
        <taxon>Pseudomonas</taxon>
    </lineage>
</organism>
<protein>
    <submittedName>
        <fullName evidence="1">Sensory box/GGDEF domain/EAL domain-containing protein</fullName>
    </submittedName>
</protein>
<dbReference type="EMBL" id="RBPY01000215">
    <property type="protein sequence ID" value="RMO66934.1"/>
    <property type="molecule type" value="Genomic_DNA"/>
</dbReference>
<evidence type="ECO:0000313" key="1">
    <source>
        <dbReference type="EMBL" id="RMO66934.1"/>
    </source>
</evidence>